<dbReference type="KEGG" id="agl:PYTT_1692"/>
<gene>
    <name evidence="1" type="ORF">PYTT_1692</name>
</gene>
<proteinExistence type="predicted"/>
<dbReference type="Proteomes" id="UP000176204">
    <property type="component" value="Chromosome I"/>
</dbReference>
<keyword evidence="2" id="KW-1185">Reference proteome</keyword>
<dbReference type="RefSeq" id="WP_141675708.1">
    <property type="nucleotide sequence ID" value="NZ_LIGX01000006.1"/>
</dbReference>
<reference evidence="2" key="1">
    <citation type="submission" date="2016-09" db="EMBL/GenBank/DDBJ databases">
        <authorList>
            <person name="Koehorst J."/>
        </authorList>
    </citation>
    <scope>NUCLEOTIDE SEQUENCE [LARGE SCALE GENOMIC DNA]</scope>
</reference>
<evidence type="ECO:0000313" key="2">
    <source>
        <dbReference type="Proteomes" id="UP000176204"/>
    </source>
</evidence>
<name>A0A1H6M2E1_9BACT</name>
<evidence type="ECO:0000313" key="1">
    <source>
        <dbReference type="EMBL" id="SEH91612.1"/>
    </source>
</evidence>
<dbReference type="EMBL" id="LT629973">
    <property type="protein sequence ID" value="SEH91612.1"/>
    <property type="molecule type" value="Genomic_DNA"/>
</dbReference>
<dbReference type="AlphaFoldDB" id="A0A1H6M2E1"/>
<organism evidence="1 2">
    <name type="scientific">Akkermansia glycaniphila</name>
    <dbReference type="NCBI Taxonomy" id="1679444"/>
    <lineage>
        <taxon>Bacteria</taxon>
        <taxon>Pseudomonadati</taxon>
        <taxon>Verrucomicrobiota</taxon>
        <taxon>Verrucomicrobiia</taxon>
        <taxon>Verrucomicrobiales</taxon>
        <taxon>Akkermansiaceae</taxon>
        <taxon>Akkermansia</taxon>
    </lineage>
</organism>
<dbReference type="STRING" id="1679444.PYTT_1692"/>
<protein>
    <submittedName>
        <fullName evidence="1">Uncharacterized protein</fullName>
    </submittedName>
</protein>
<accession>A0A1H6M2E1</accession>
<sequence length="140" mass="16129">MMKKLSITNILITVIMCFSLVQCIKTNVRMDLTEDKNSVGETEYGVMVNYDLWTLFNPEGGICAQIPRFDYISLKTGWTPGMEATSFRDPDITGKLFIPHNKEWVDLDLDRNGESYWKGRYSLKHSSTVPQPIHTEYIVE</sequence>